<dbReference type="InterPro" id="IPR045851">
    <property type="entry name" value="AMP-bd_C_sf"/>
</dbReference>
<dbReference type="InterPro" id="IPR020845">
    <property type="entry name" value="AMP-binding_CS"/>
</dbReference>
<dbReference type="Gene3D" id="1.10.1200.10">
    <property type="entry name" value="ACP-like"/>
    <property type="match status" value="1"/>
</dbReference>
<dbReference type="Gene3D" id="3.40.50.980">
    <property type="match status" value="2"/>
</dbReference>
<dbReference type="PROSITE" id="PS50075">
    <property type="entry name" value="CARRIER"/>
    <property type="match status" value="1"/>
</dbReference>
<dbReference type="GO" id="GO:0044550">
    <property type="term" value="P:secondary metabolite biosynthetic process"/>
    <property type="evidence" value="ECO:0007669"/>
    <property type="project" value="TreeGrafter"/>
</dbReference>
<name>A0A918C3A6_9ACTN</name>
<dbReference type="InterPro" id="IPR001242">
    <property type="entry name" value="Condensation_dom"/>
</dbReference>
<evidence type="ECO:0000313" key="4">
    <source>
        <dbReference type="EMBL" id="GGR03449.1"/>
    </source>
</evidence>
<dbReference type="AlphaFoldDB" id="A0A918C3A6"/>
<feature type="compositionally biased region" description="Low complexity" evidence="2">
    <location>
        <begin position="1072"/>
        <end position="1084"/>
    </location>
</feature>
<comment type="caution">
    <text evidence="4">The sequence shown here is derived from an EMBL/GenBank/DDBJ whole genome shotgun (WGS) entry which is preliminary data.</text>
</comment>
<dbReference type="Gene3D" id="3.30.559.30">
    <property type="entry name" value="Nonribosomal peptide synthetase, condensation domain"/>
    <property type="match status" value="1"/>
</dbReference>
<evidence type="ECO:0000313" key="5">
    <source>
        <dbReference type="Proteomes" id="UP000656732"/>
    </source>
</evidence>
<dbReference type="InterPro" id="IPR036736">
    <property type="entry name" value="ACP-like_sf"/>
</dbReference>
<feature type="region of interest" description="Disordered" evidence="2">
    <location>
        <begin position="764"/>
        <end position="784"/>
    </location>
</feature>
<dbReference type="SUPFAM" id="SSF52777">
    <property type="entry name" value="CoA-dependent acyltransferases"/>
    <property type="match status" value="2"/>
</dbReference>
<dbReference type="PROSITE" id="PS00455">
    <property type="entry name" value="AMP_BINDING"/>
    <property type="match status" value="1"/>
</dbReference>
<dbReference type="RefSeq" id="WP_189561124.1">
    <property type="nucleotide sequence ID" value="NZ_BMTU01000016.1"/>
</dbReference>
<dbReference type="FunFam" id="3.40.50.980:FF:000001">
    <property type="entry name" value="Non-ribosomal peptide synthetase"/>
    <property type="match status" value="1"/>
</dbReference>
<sequence length="1105" mass="118640">MISTYGDARLHPLTPGQQRLWFLHRLSPDNPAYNVVIALRLRGPLRAAALRAAVADVTRRHAALRTVFPVEPGGHEPMARVLPDGPPLRLVDLSGLPPEQSHAESRRFLDAASARSVDLTQGPVTHWILLRDAPADHLLVLLTHHIVFDGGSLPVVCAELEHAYREPAHGRPGPATPQDGLPVPEAGQVPADSLAYWRATLAGVPAQPLVLPVLAGRRRAAGPATDAAALVSGRCTLSGTGLSRLRTLAAEEGCTTQLVLLTALVCLLHRYSGQEDVVVGVPVALRDAAEDAGRVGLYVNLLPVRVRLGTGGLPFRAALRRTRRAWLDAHEHRGVPFERLVEEFHTDATPTVHPFFSALFAYQQAPPLPRLDGVETTLAPVAPAAAKYELTVTSTEDERQISFDLDVDSRSADRAEADAAARHLRALLTAAVSAPERTVADLPLLDGTERRALGPYWPATQHAAHSVANAPDLWAPAHRRFEEQVRRRPDAVAVVHGAHSLTYAALNNRANRLARELVARGAGPETVVGVCLRRTTRLPVTLLAVLKAGAAYLPLDPAYPTQRLSGMIEDASMGLLVTERDLLHSTGLDDLTDPADVIVMDDDAAPAVRHPGHDLLGPDTDVHPNGLAYVLFTSGSTGRPKGIALQHGNLDTFLRWAGRTFSAEELTAVLATTSVSFDVSVFELFAPLTHGGTVLLGDNALHVPHMPAAATATLLSTVPTAVDTLAEADAVPRSVRTVNIGGETLQRGVVDRLAGRVPGVRVHNLYGPSETTTHSANVRVPLDSDEPPTIGRPLLTVLMWVADRGSRPVPVGVTGEIVIGGMGLARGYVGRPRLTAERFAPDPASGTDGGRLYLTGDQARVDGRGELVFLGRRDSQIKLRGVRIEPEEIETVTRAHPAVLDAAVVVERHDGTPTRLVAFVKVRPEDVPGEQALTSDLLAHLRTRLPRAMIPAELRLRAELPLNSNGKLDRGELTRRLALEPVRTEATAPLAAPPRTELEKAVATIWCEVLDLPHVGLHDNFLELGGNSLLLLKLHRRLCEAVHPDLTLVDLFTWPTVAAIAERFAGVMARGGEPAAAENTAGAADRGRRRRRSAAVGRRTPEAGR</sequence>
<dbReference type="InterPro" id="IPR009081">
    <property type="entry name" value="PP-bd_ACP"/>
</dbReference>
<dbReference type="GO" id="GO:0043041">
    <property type="term" value="P:amino acid activation for nonribosomal peptide biosynthetic process"/>
    <property type="evidence" value="ECO:0007669"/>
    <property type="project" value="TreeGrafter"/>
</dbReference>
<proteinExistence type="predicted"/>
<dbReference type="GO" id="GO:0008610">
    <property type="term" value="P:lipid biosynthetic process"/>
    <property type="evidence" value="ECO:0007669"/>
    <property type="project" value="UniProtKB-ARBA"/>
</dbReference>
<keyword evidence="5" id="KW-1185">Reference proteome</keyword>
<gene>
    <name evidence="4" type="ORF">GCM10010280_59340</name>
</gene>
<reference evidence="4" key="2">
    <citation type="submission" date="2020-09" db="EMBL/GenBank/DDBJ databases">
        <authorList>
            <person name="Sun Q."/>
            <person name="Ohkuma M."/>
        </authorList>
    </citation>
    <scope>NUCLEOTIDE SEQUENCE</scope>
    <source>
        <strain evidence="4">JCM 4403</strain>
    </source>
</reference>
<dbReference type="Pfam" id="PF00668">
    <property type="entry name" value="Condensation"/>
    <property type="match status" value="1"/>
</dbReference>
<comment type="cofactor">
    <cofactor evidence="1">
        <name>pantetheine 4'-phosphate</name>
        <dbReference type="ChEBI" id="CHEBI:47942"/>
    </cofactor>
</comment>
<dbReference type="Gene3D" id="2.30.38.10">
    <property type="entry name" value="Luciferase, Domain 3"/>
    <property type="match status" value="1"/>
</dbReference>
<evidence type="ECO:0000259" key="3">
    <source>
        <dbReference type="PROSITE" id="PS50075"/>
    </source>
</evidence>
<dbReference type="SUPFAM" id="SSF56801">
    <property type="entry name" value="Acetyl-CoA synthetase-like"/>
    <property type="match status" value="1"/>
</dbReference>
<dbReference type="InterPro" id="IPR025110">
    <property type="entry name" value="AMP-bd_C"/>
</dbReference>
<dbReference type="PANTHER" id="PTHR45527">
    <property type="entry name" value="NONRIBOSOMAL PEPTIDE SYNTHETASE"/>
    <property type="match status" value="1"/>
</dbReference>
<dbReference type="InterPro" id="IPR000873">
    <property type="entry name" value="AMP-dep_synth/lig_dom"/>
</dbReference>
<dbReference type="InterPro" id="IPR023213">
    <property type="entry name" value="CAT-like_dom_sf"/>
</dbReference>
<dbReference type="Gene3D" id="3.30.559.10">
    <property type="entry name" value="Chloramphenicol acetyltransferase-like domain"/>
    <property type="match status" value="1"/>
</dbReference>
<dbReference type="Gene3D" id="3.30.300.30">
    <property type="match status" value="1"/>
</dbReference>
<dbReference type="EMBL" id="BMTU01000016">
    <property type="protein sequence ID" value="GGR03449.1"/>
    <property type="molecule type" value="Genomic_DNA"/>
</dbReference>
<dbReference type="PANTHER" id="PTHR45527:SF1">
    <property type="entry name" value="FATTY ACID SYNTHASE"/>
    <property type="match status" value="1"/>
</dbReference>
<feature type="domain" description="Carrier" evidence="3">
    <location>
        <begin position="993"/>
        <end position="1068"/>
    </location>
</feature>
<dbReference type="Pfam" id="PF00550">
    <property type="entry name" value="PP-binding"/>
    <property type="match status" value="1"/>
</dbReference>
<dbReference type="SUPFAM" id="SSF47336">
    <property type="entry name" value="ACP-like"/>
    <property type="match status" value="1"/>
</dbReference>
<dbReference type="Proteomes" id="UP000656732">
    <property type="component" value="Unassembled WGS sequence"/>
</dbReference>
<dbReference type="Pfam" id="PF13193">
    <property type="entry name" value="AMP-binding_C"/>
    <property type="match status" value="1"/>
</dbReference>
<accession>A0A918C3A6</accession>
<evidence type="ECO:0000256" key="1">
    <source>
        <dbReference type="ARBA" id="ARBA00001957"/>
    </source>
</evidence>
<reference evidence="4" key="1">
    <citation type="journal article" date="2014" name="Int. J. Syst. Evol. Microbiol.">
        <title>Complete genome sequence of Corynebacterium casei LMG S-19264T (=DSM 44701T), isolated from a smear-ripened cheese.</title>
        <authorList>
            <consortium name="US DOE Joint Genome Institute (JGI-PGF)"/>
            <person name="Walter F."/>
            <person name="Albersmeier A."/>
            <person name="Kalinowski J."/>
            <person name="Ruckert C."/>
        </authorList>
    </citation>
    <scope>NUCLEOTIDE SEQUENCE</scope>
    <source>
        <strain evidence="4">JCM 4403</strain>
    </source>
</reference>
<dbReference type="NCBIfam" id="TIGR01733">
    <property type="entry name" value="AA-adenyl-dom"/>
    <property type="match status" value="1"/>
</dbReference>
<feature type="region of interest" description="Disordered" evidence="2">
    <location>
        <begin position="1072"/>
        <end position="1105"/>
    </location>
</feature>
<dbReference type="GO" id="GO:0003824">
    <property type="term" value="F:catalytic activity"/>
    <property type="evidence" value="ECO:0007669"/>
    <property type="project" value="InterPro"/>
</dbReference>
<dbReference type="Pfam" id="PF00501">
    <property type="entry name" value="AMP-binding"/>
    <property type="match status" value="1"/>
</dbReference>
<protein>
    <recommendedName>
        <fullName evidence="3">Carrier domain-containing protein</fullName>
    </recommendedName>
</protein>
<organism evidence="4 5">
    <name type="scientific">Streptomyces pilosus</name>
    <dbReference type="NCBI Taxonomy" id="28893"/>
    <lineage>
        <taxon>Bacteria</taxon>
        <taxon>Bacillati</taxon>
        <taxon>Actinomycetota</taxon>
        <taxon>Actinomycetes</taxon>
        <taxon>Kitasatosporales</taxon>
        <taxon>Streptomycetaceae</taxon>
        <taxon>Streptomyces</taxon>
    </lineage>
</organism>
<dbReference type="InterPro" id="IPR010071">
    <property type="entry name" value="AA_adenyl_dom"/>
</dbReference>
<dbReference type="GO" id="GO:0005737">
    <property type="term" value="C:cytoplasm"/>
    <property type="evidence" value="ECO:0007669"/>
    <property type="project" value="TreeGrafter"/>
</dbReference>
<evidence type="ECO:0000256" key="2">
    <source>
        <dbReference type="SAM" id="MobiDB-lite"/>
    </source>
</evidence>
<dbReference type="GO" id="GO:0031177">
    <property type="term" value="F:phosphopantetheine binding"/>
    <property type="evidence" value="ECO:0007669"/>
    <property type="project" value="TreeGrafter"/>
</dbReference>